<proteinExistence type="predicted"/>
<feature type="chain" id="PRO_5044752876" evidence="1">
    <location>
        <begin position="28"/>
        <end position="148"/>
    </location>
</feature>
<accession>A0ABD4T470</accession>
<name>A0ABD4T470_9CYAN</name>
<dbReference type="EMBL" id="JTHE03000053">
    <property type="protein sequence ID" value="MCM1983037.1"/>
    <property type="molecule type" value="Genomic_DNA"/>
</dbReference>
<dbReference type="Pfam" id="PF14347">
    <property type="entry name" value="DUF4399"/>
    <property type="match status" value="1"/>
</dbReference>
<gene>
    <name evidence="3" type="ORF">QQ91_0009400</name>
</gene>
<evidence type="ECO:0000259" key="2">
    <source>
        <dbReference type="Pfam" id="PF14347"/>
    </source>
</evidence>
<dbReference type="RefSeq" id="WP_166281883.1">
    <property type="nucleotide sequence ID" value="NZ_JTHE03000053.1"/>
</dbReference>
<feature type="domain" description="DUF4399" evidence="2">
    <location>
        <begin position="58"/>
        <end position="148"/>
    </location>
</feature>
<dbReference type="AlphaFoldDB" id="A0ABD4T470"/>
<reference evidence="3 4" key="1">
    <citation type="journal article" date="2015" name="Genome Announc.">
        <title>Draft Genome Sequence of Filamentous Marine Cyanobacterium Lyngbya confervoides Strain BDU141951.</title>
        <authorList>
            <person name="Chandrababunaidu M.M."/>
            <person name="Sen D."/>
            <person name="Tripathy S."/>
        </authorList>
    </citation>
    <scope>NUCLEOTIDE SEQUENCE [LARGE SCALE GENOMIC DNA]</scope>
    <source>
        <strain evidence="3 4">BDU141951</strain>
    </source>
</reference>
<keyword evidence="4" id="KW-1185">Reference proteome</keyword>
<comment type="caution">
    <text evidence="3">The sequence shown here is derived from an EMBL/GenBank/DDBJ whole genome shotgun (WGS) entry which is preliminary data.</text>
</comment>
<evidence type="ECO:0000313" key="3">
    <source>
        <dbReference type="EMBL" id="MCM1983037.1"/>
    </source>
</evidence>
<evidence type="ECO:0000256" key="1">
    <source>
        <dbReference type="SAM" id="SignalP"/>
    </source>
</evidence>
<sequence length="148" mass="15587">MRPKLSIIPLIAAVVVSLALLGTPAFAAHDLSPAPEDAKVYFIAPKNGETLPQTFTAKFGLSGMGIAPAGVDRSNTGHHHLLIDQAPLPDLTEPLQVNEHIKHFGGGQTEAVLNLPPGPHTLQLLLGNAAHIPHDHPVISPKISITVK</sequence>
<organism evidence="3 4">
    <name type="scientific">Lyngbya confervoides BDU141951</name>
    <dbReference type="NCBI Taxonomy" id="1574623"/>
    <lineage>
        <taxon>Bacteria</taxon>
        <taxon>Bacillati</taxon>
        <taxon>Cyanobacteriota</taxon>
        <taxon>Cyanophyceae</taxon>
        <taxon>Oscillatoriophycideae</taxon>
        <taxon>Oscillatoriales</taxon>
        <taxon>Microcoleaceae</taxon>
        <taxon>Lyngbya</taxon>
    </lineage>
</organism>
<keyword evidence="1" id="KW-0732">Signal</keyword>
<dbReference type="InterPro" id="IPR025512">
    <property type="entry name" value="DUF4399"/>
</dbReference>
<feature type="signal peptide" evidence="1">
    <location>
        <begin position="1"/>
        <end position="27"/>
    </location>
</feature>
<dbReference type="Proteomes" id="UP000031561">
    <property type="component" value="Unassembled WGS sequence"/>
</dbReference>
<evidence type="ECO:0000313" key="4">
    <source>
        <dbReference type="Proteomes" id="UP000031561"/>
    </source>
</evidence>
<protein>
    <submittedName>
        <fullName evidence="3">DUF4399 domain-containing protein</fullName>
    </submittedName>
</protein>